<name>A0ABR1FYM5_AURAN</name>
<dbReference type="EMBL" id="JBBJCI010000204">
    <property type="protein sequence ID" value="KAK7241210.1"/>
    <property type="molecule type" value="Genomic_DNA"/>
</dbReference>
<protein>
    <recommendedName>
        <fullName evidence="3">Rho termination factor N-terminal domain-containing protein</fullName>
    </recommendedName>
</protein>
<accession>A0ABR1FYM5</accession>
<dbReference type="Gene3D" id="3.40.30.10">
    <property type="entry name" value="Glutaredoxin"/>
    <property type="match status" value="1"/>
</dbReference>
<reference evidence="1 2" key="1">
    <citation type="submission" date="2024-03" db="EMBL/GenBank/DDBJ databases">
        <title>Aureococcus anophagefferens CCMP1851 and Kratosvirus quantuckense: Draft genome of a second virus-susceptible host strain in the model system.</title>
        <authorList>
            <person name="Chase E."/>
            <person name="Truchon A.R."/>
            <person name="Schepens W."/>
            <person name="Wilhelm S.W."/>
        </authorList>
    </citation>
    <scope>NUCLEOTIDE SEQUENCE [LARGE SCALE GENOMIC DNA]</scope>
    <source>
        <strain evidence="1 2">CCMP1851</strain>
    </source>
</reference>
<sequence>MFHERHPDVGLLLNVTRHPYSFNGDSRRGSLAGHGTKEGNEPTWHDSLLGYCGGDAARRAAAEDGMRMLGRRAGIELDYGVQTNWQPIDSQRSMLWARRFGLAEEFMDHLGHRHFEQRKSASHRATLLDAAAAAGLDASALGEFLDSDELVADVWTSYGSTIHEKGINQRPVALTIFEIFRENDEKSLPTCLVGINAIPYFVFGPVGMRSPFRSGPRAATTVNGSGNPDEFLRVFEDLLARELPADIGALSVKQLRSACKDRGINTVGCSEKGDLVALLAASR</sequence>
<comment type="caution">
    <text evidence="1">The sequence shown here is derived from an EMBL/GenBank/DDBJ whole genome shotgun (WGS) entry which is preliminary data.</text>
</comment>
<evidence type="ECO:0000313" key="1">
    <source>
        <dbReference type="EMBL" id="KAK7241210.1"/>
    </source>
</evidence>
<dbReference type="SUPFAM" id="SSF52833">
    <property type="entry name" value="Thioredoxin-like"/>
    <property type="match status" value="1"/>
</dbReference>
<proteinExistence type="predicted"/>
<organism evidence="1 2">
    <name type="scientific">Aureococcus anophagefferens</name>
    <name type="common">Harmful bloom alga</name>
    <dbReference type="NCBI Taxonomy" id="44056"/>
    <lineage>
        <taxon>Eukaryota</taxon>
        <taxon>Sar</taxon>
        <taxon>Stramenopiles</taxon>
        <taxon>Ochrophyta</taxon>
        <taxon>Pelagophyceae</taxon>
        <taxon>Pelagomonadales</taxon>
        <taxon>Pelagomonadaceae</taxon>
        <taxon>Aureococcus</taxon>
    </lineage>
</organism>
<gene>
    <name evidence="1" type="ORF">SO694_00051160</name>
</gene>
<evidence type="ECO:0008006" key="3">
    <source>
        <dbReference type="Google" id="ProtNLM"/>
    </source>
</evidence>
<keyword evidence="2" id="KW-1185">Reference proteome</keyword>
<dbReference type="Proteomes" id="UP001363151">
    <property type="component" value="Unassembled WGS sequence"/>
</dbReference>
<evidence type="ECO:0000313" key="2">
    <source>
        <dbReference type="Proteomes" id="UP001363151"/>
    </source>
</evidence>
<dbReference type="InterPro" id="IPR036249">
    <property type="entry name" value="Thioredoxin-like_sf"/>
</dbReference>